<feature type="region of interest" description="Disordered" evidence="1">
    <location>
        <begin position="426"/>
        <end position="498"/>
    </location>
</feature>
<feature type="compositionally biased region" description="Polar residues" evidence="1">
    <location>
        <begin position="426"/>
        <end position="435"/>
    </location>
</feature>
<organism evidence="2 3">
    <name type="scientific">Patella caerulea</name>
    <name type="common">Rayed Mediterranean limpet</name>
    <dbReference type="NCBI Taxonomy" id="87958"/>
    <lineage>
        <taxon>Eukaryota</taxon>
        <taxon>Metazoa</taxon>
        <taxon>Spiralia</taxon>
        <taxon>Lophotrochozoa</taxon>
        <taxon>Mollusca</taxon>
        <taxon>Gastropoda</taxon>
        <taxon>Patellogastropoda</taxon>
        <taxon>Patelloidea</taxon>
        <taxon>Patellidae</taxon>
        <taxon>Patella</taxon>
    </lineage>
</organism>
<evidence type="ECO:0008006" key="4">
    <source>
        <dbReference type="Google" id="ProtNLM"/>
    </source>
</evidence>
<dbReference type="Pfam" id="PF12044">
    <property type="entry name" value="Metallopep"/>
    <property type="match status" value="1"/>
</dbReference>
<feature type="compositionally biased region" description="Low complexity" evidence="1">
    <location>
        <begin position="467"/>
        <end position="491"/>
    </location>
</feature>
<gene>
    <name evidence="2" type="ORF">SNE40_003177</name>
</gene>
<comment type="caution">
    <text evidence="2">The sequence shown here is derived from an EMBL/GenBank/DDBJ whole genome shotgun (WGS) entry which is preliminary data.</text>
</comment>
<reference evidence="2 3" key="1">
    <citation type="submission" date="2024-01" db="EMBL/GenBank/DDBJ databases">
        <title>The genome of the rayed Mediterranean limpet Patella caerulea (Linnaeus, 1758).</title>
        <authorList>
            <person name="Anh-Thu Weber A."/>
            <person name="Halstead-Nussloch G."/>
        </authorList>
    </citation>
    <scope>NUCLEOTIDE SEQUENCE [LARGE SCALE GENOMIC DNA]</scope>
    <source>
        <strain evidence="2">AATW-2023a</strain>
        <tissue evidence="2">Whole specimen</tissue>
    </source>
</reference>
<evidence type="ECO:0000256" key="1">
    <source>
        <dbReference type="SAM" id="MobiDB-lite"/>
    </source>
</evidence>
<name>A0AAN8Q4T5_PATCE</name>
<dbReference type="PANTHER" id="PTHR21054">
    <property type="entry name" value="ZINC METALLOPROTEINASE-RELATED"/>
    <property type="match status" value="1"/>
</dbReference>
<dbReference type="AlphaFoldDB" id="A0AAN8Q4T5"/>
<protein>
    <recommendedName>
        <fullName evidence="4">Zinc metalloproteinase</fullName>
    </recommendedName>
</protein>
<dbReference type="EMBL" id="JAZGQO010000002">
    <property type="protein sequence ID" value="KAK6191510.1"/>
    <property type="molecule type" value="Genomic_DNA"/>
</dbReference>
<proteinExistence type="predicted"/>
<accession>A0AAN8Q4T5</accession>
<evidence type="ECO:0000313" key="2">
    <source>
        <dbReference type="EMBL" id="KAK6191510.1"/>
    </source>
</evidence>
<dbReference type="Proteomes" id="UP001347796">
    <property type="component" value="Unassembled WGS sequence"/>
</dbReference>
<feature type="region of interest" description="Disordered" evidence="1">
    <location>
        <begin position="331"/>
        <end position="353"/>
    </location>
</feature>
<sequence length="617" mass="69967">MKIRVYNVVDGEIFSYQLPLLIGEIDNSTDDGVINVQNRSDPHGQKLEWPVVEGCFKVLVYLKSGNNTISLLYEDEIVTLKLVHEDPHFVNFVRPVYVMCSDDDGYFQGPESTDCSPNSALRRIIFGAELIQTFTAEKMKEHGFGRSTFQLEKDANNNHTCHLLRSKLTLEKAYAMSGNELWSYFAKELMSSDLNDKDKCKWYCFMSFTRYNPPDNAEIPKTHSEILKYTKGHTALGGGGLALFGTGNLHTWAEGLDQLYSKFTDCRKIDRRKFMDDSAYREYYWANYATGLGASLHELGHTFDLAHTSSGIMARGFDDLHKVFTVQRLKSGRNSRESQRYSNSSISRTPSTGSIESVSLINSFEGQRRYKDVCYGSPYKRPSHSNTKNNVYVPPPPLVVRVETSFKPVKSPSTLTLSVKNYDGTETQETISQEELNNREAFSITTATTSGEEDLNKNIHRRERRPSSCSSVSSVSSISPTSSTPSTLPNSPDEPDLRLPEVHFADDGAHWFRSSAVILRFHRWFNKPDVNNPKKHPVLSGCRIKSLCGLRIIEIRSDPEGLVLQHWEFLHEMTPSEFTLKKSRIKTIPEGAKTISILAQDRYGNILKKRFKVVNLE</sequence>
<keyword evidence="3" id="KW-1185">Reference proteome</keyword>
<evidence type="ECO:0000313" key="3">
    <source>
        <dbReference type="Proteomes" id="UP001347796"/>
    </source>
</evidence>
<feature type="compositionally biased region" description="Polar residues" evidence="1">
    <location>
        <begin position="340"/>
        <end position="353"/>
    </location>
</feature>
<dbReference type="PANTHER" id="PTHR21054:SF2">
    <property type="entry name" value="MIP04191P"/>
    <property type="match status" value="1"/>
</dbReference>
<dbReference type="InterPro" id="IPR053002">
    <property type="entry name" value="Metalloproteinase_M10B"/>
</dbReference>
<dbReference type="InterPro" id="IPR021917">
    <property type="entry name" value="Unchr_Zn-peptidase-like"/>
</dbReference>